<dbReference type="PANTHER" id="PTHR10395:SF7">
    <property type="entry name" value="5-HYDROXYISOURATE HYDROLASE"/>
    <property type="match status" value="1"/>
</dbReference>
<dbReference type="NCBIfam" id="TIGR02962">
    <property type="entry name" value="hdxy_isourate"/>
    <property type="match status" value="1"/>
</dbReference>
<evidence type="ECO:0000256" key="1">
    <source>
        <dbReference type="ARBA" id="ARBA00001043"/>
    </source>
</evidence>
<evidence type="ECO:0000256" key="7">
    <source>
        <dbReference type="PIRSR" id="PIRSR600895-51"/>
    </source>
</evidence>
<dbReference type="CDD" id="cd05822">
    <property type="entry name" value="TLP_HIUase"/>
    <property type="match status" value="1"/>
</dbReference>
<reference evidence="10 11" key="1">
    <citation type="submission" date="2016-10" db="EMBL/GenBank/DDBJ databases">
        <authorList>
            <person name="de Groot N.N."/>
        </authorList>
    </citation>
    <scope>NUCLEOTIDE SEQUENCE [LARGE SCALE GENOMIC DNA]</scope>
    <source>
        <strain evidence="10 11">A52C2</strain>
    </source>
</reference>
<dbReference type="InterPro" id="IPR036817">
    <property type="entry name" value="Transthyretin/HIU_hydrolase_sf"/>
</dbReference>
<keyword evidence="5 8" id="KW-0659">Purine metabolism</keyword>
<evidence type="ECO:0000256" key="8">
    <source>
        <dbReference type="RuleBase" id="RU361270"/>
    </source>
</evidence>
<dbReference type="FunFam" id="2.60.40.180:FF:000005">
    <property type="entry name" value="5-hydroxyisourate hydrolase"/>
    <property type="match status" value="1"/>
</dbReference>
<feature type="binding site" evidence="7">
    <location>
        <position position="43"/>
    </location>
    <ligand>
        <name>substrate</name>
    </ligand>
</feature>
<keyword evidence="11" id="KW-1185">Reference proteome</keyword>
<sequence>MGRLTTHVLDTARGRPAGNLSIRLYRLGDDTPLKRAVTNADGRCEQPLLEGDAMVAGVYELRFDAGTYFDGLGLSLPEPKFLEVVTIRFGISDTGAHYHVPLLLSPFGYSTYRGS</sequence>
<evidence type="ECO:0000256" key="6">
    <source>
        <dbReference type="ARBA" id="ARBA00022801"/>
    </source>
</evidence>
<dbReference type="GO" id="GO:0033971">
    <property type="term" value="F:hydroxyisourate hydrolase activity"/>
    <property type="evidence" value="ECO:0007669"/>
    <property type="project" value="UniProtKB-EC"/>
</dbReference>
<dbReference type="Proteomes" id="UP000199647">
    <property type="component" value="Unassembled WGS sequence"/>
</dbReference>
<dbReference type="InterPro" id="IPR023419">
    <property type="entry name" value="Transthyretin_CS"/>
</dbReference>
<dbReference type="InterPro" id="IPR014306">
    <property type="entry name" value="Hydroxyisourate_hydrolase"/>
</dbReference>
<evidence type="ECO:0000256" key="2">
    <source>
        <dbReference type="ARBA" id="ARBA00002704"/>
    </source>
</evidence>
<feature type="binding site" evidence="7">
    <location>
        <position position="112"/>
    </location>
    <ligand>
        <name>substrate</name>
    </ligand>
</feature>
<dbReference type="GO" id="GO:0006144">
    <property type="term" value="P:purine nucleobase metabolic process"/>
    <property type="evidence" value="ECO:0007669"/>
    <property type="project" value="UniProtKB-KW"/>
</dbReference>
<dbReference type="RefSeq" id="WP_092497549.1">
    <property type="nucleotide sequence ID" value="NZ_FOFG01000010.1"/>
</dbReference>
<evidence type="ECO:0000256" key="4">
    <source>
        <dbReference type="ARBA" id="ARBA00011881"/>
    </source>
</evidence>
<dbReference type="InterPro" id="IPR000895">
    <property type="entry name" value="Transthyretin/HIU_hydrolase"/>
</dbReference>
<dbReference type="EMBL" id="FOFG01000010">
    <property type="protein sequence ID" value="SER03903.1"/>
    <property type="molecule type" value="Genomic_DNA"/>
</dbReference>
<accession>A0A1H9KYR3</accession>
<comment type="function">
    <text evidence="2">Catalyzes the hydrolysis of 5-hydroxyisourate (HIU) to 2-oxo-4-hydroxy-4-carboxy-5-ureidoimidazoline (OHCU).</text>
</comment>
<dbReference type="PANTHER" id="PTHR10395">
    <property type="entry name" value="URICASE AND TRANSTHYRETIN-RELATED"/>
    <property type="match status" value="1"/>
</dbReference>
<evidence type="ECO:0000259" key="9">
    <source>
        <dbReference type="SMART" id="SM00095"/>
    </source>
</evidence>
<comment type="similarity">
    <text evidence="3 8">Belongs to the transthyretin family. 5-hydroxyisourate hydrolase subfamily.</text>
</comment>
<dbReference type="SMART" id="SM00095">
    <property type="entry name" value="TR_THY"/>
    <property type="match status" value="1"/>
</dbReference>
<feature type="domain" description="Transthyretin/hydroxyisourate hydrolase" evidence="9">
    <location>
        <begin position="4"/>
        <end position="114"/>
    </location>
</feature>
<dbReference type="SUPFAM" id="SSF49472">
    <property type="entry name" value="Transthyretin (synonym: prealbumin)"/>
    <property type="match status" value="1"/>
</dbReference>
<protein>
    <recommendedName>
        <fullName evidence="8">5-hydroxyisourate hydrolase</fullName>
        <shortName evidence="8">HIU hydrolase</shortName>
        <shortName evidence="8">HIUHase</shortName>
        <ecNumber evidence="8">3.5.2.17</ecNumber>
    </recommendedName>
</protein>
<comment type="subunit">
    <text evidence="4 8">Homotetramer.</text>
</comment>
<organism evidence="10 11">
    <name type="scientific">Faunimonas pinastri</name>
    <dbReference type="NCBI Taxonomy" id="1855383"/>
    <lineage>
        <taxon>Bacteria</taxon>
        <taxon>Pseudomonadati</taxon>
        <taxon>Pseudomonadota</taxon>
        <taxon>Alphaproteobacteria</taxon>
        <taxon>Hyphomicrobiales</taxon>
        <taxon>Afifellaceae</taxon>
        <taxon>Faunimonas</taxon>
    </lineage>
</organism>
<feature type="binding site" evidence="7">
    <location>
        <position position="7"/>
    </location>
    <ligand>
        <name>substrate</name>
    </ligand>
</feature>
<dbReference type="PROSITE" id="PS00769">
    <property type="entry name" value="TRANSTHYRETIN_2"/>
    <property type="match status" value="1"/>
</dbReference>
<dbReference type="InterPro" id="IPR023418">
    <property type="entry name" value="Thyroxine_BS"/>
</dbReference>
<proteinExistence type="inferred from homology"/>
<evidence type="ECO:0000313" key="11">
    <source>
        <dbReference type="Proteomes" id="UP000199647"/>
    </source>
</evidence>
<dbReference type="Pfam" id="PF00576">
    <property type="entry name" value="Transthyretin"/>
    <property type="match status" value="1"/>
</dbReference>
<dbReference type="STRING" id="1855383.SAMN05216548_110123"/>
<name>A0A1H9KYR3_9HYPH</name>
<dbReference type="AlphaFoldDB" id="A0A1H9KYR3"/>
<dbReference type="InterPro" id="IPR023416">
    <property type="entry name" value="Transthyretin/HIU_hydrolase_d"/>
</dbReference>
<keyword evidence="6 8" id="KW-0378">Hydrolase</keyword>
<dbReference type="Gene3D" id="2.60.40.180">
    <property type="entry name" value="Transthyretin/hydroxyisourate hydrolase domain"/>
    <property type="match status" value="1"/>
</dbReference>
<dbReference type="PRINTS" id="PR00189">
    <property type="entry name" value="TRNSTHYRETIN"/>
</dbReference>
<dbReference type="EC" id="3.5.2.17" evidence="8"/>
<evidence type="ECO:0000256" key="3">
    <source>
        <dbReference type="ARBA" id="ARBA00009850"/>
    </source>
</evidence>
<comment type="catalytic activity">
    <reaction evidence="1 8">
        <text>5-hydroxyisourate + H2O = 5-hydroxy-2-oxo-4-ureido-2,5-dihydro-1H-imidazole-5-carboxylate + H(+)</text>
        <dbReference type="Rhea" id="RHEA:23736"/>
        <dbReference type="ChEBI" id="CHEBI:15377"/>
        <dbReference type="ChEBI" id="CHEBI:15378"/>
        <dbReference type="ChEBI" id="CHEBI:18072"/>
        <dbReference type="ChEBI" id="CHEBI:58639"/>
        <dbReference type="EC" id="3.5.2.17"/>
    </reaction>
</comment>
<dbReference type="OrthoDB" id="9792386at2"/>
<evidence type="ECO:0000256" key="5">
    <source>
        <dbReference type="ARBA" id="ARBA00022631"/>
    </source>
</evidence>
<dbReference type="PROSITE" id="PS00768">
    <property type="entry name" value="TRANSTHYRETIN_1"/>
    <property type="match status" value="1"/>
</dbReference>
<gene>
    <name evidence="10" type="ORF">SAMN05216548_110123</name>
</gene>
<evidence type="ECO:0000313" key="10">
    <source>
        <dbReference type="EMBL" id="SER03903.1"/>
    </source>
</evidence>